<accession>A0A0K2TXW4</accession>
<name>A0A0K2TXW4_LEPSM</name>
<protein>
    <submittedName>
        <fullName evidence="2">Uncharacterized protein</fullName>
    </submittedName>
</protein>
<feature type="region of interest" description="Disordered" evidence="1">
    <location>
        <begin position="69"/>
        <end position="122"/>
    </location>
</feature>
<sequence length="209" mass="23402">MCSSSSSQDIAEYQLLNSICASTQDDQHLENLKKRAERIRELLGAISGENNSSSSSISIYENLPFRASSELSTQNTGTHKPSEEPHPPPLPPRVLPQSPPPPVARSHSSSGTHTPTLNINSPLINSNSKCLNELKEERKRLISLHLQEARRYFSELQAISLQINCQNNSESNFNECFEATTTNHCQNLLNTHETEGIVHQFEKVRTVYH</sequence>
<feature type="compositionally biased region" description="Polar residues" evidence="1">
    <location>
        <begin position="106"/>
        <end position="116"/>
    </location>
</feature>
<feature type="compositionally biased region" description="Polar residues" evidence="1">
    <location>
        <begin position="69"/>
        <end position="79"/>
    </location>
</feature>
<organism evidence="2">
    <name type="scientific">Lepeophtheirus salmonis</name>
    <name type="common">Salmon louse</name>
    <name type="synonym">Caligus salmonis</name>
    <dbReference type="NCBI Taxonomy" id="72036"/>
    <lineage>
        <taxon>Eukaryota</taxon>
        <taxon>Metazoa</taxon>
        <taxon>Ecdysozoa</taxon>
        <taxon>Arthropoda</taxon>
        <taxon>Crustacea</taxon>
        <taxon>Multicrustacea</taxon>
        <taxon>Hexanauplia</taxon>
        <taxon>Copepoda</taxon>
        <taxon>Siphonostomatoida</taxon>
        <taxon>Caligidae</taxon>
        <taxon>Lepeophtheirus</taxon>
    </lineage>
</organism>
<evidence type="ECO:0000313" key="2">
    <source>
        <dbReference type="EMBL" id="CDW30547.1"/>
    </source>
</evidence>
<evidence type="ECO:0000256" key="1">
    <source>
        <dbReference type="SAM" id="MobiDB-lite"/>
    </source>
</evidence>
<proteinExistence type="predicted"/>
<feature type="compositionally biased region" description="Pro residues" evidence="1">
    <location>
        <begin position="87"/>
        <end position="103"/>
    </location>
</feature>
<reference evidence="2" key="1">
    <citation type="submission" date="2014-05" db="EMBL/GenBank/DDBJ databases">
        <authorList>
            <person name="Chronopoulou M."/>
        </authorList>
    </citation>
    <scope>NUCLEOTIDE SEQUENCE</scope>
    <source>
        <tissue evidence="2">Whole organism</tissue>
    </source>
</reference>
<dbReference type="OrthoDB" id="5918429at2759"/>
<dbReference type="AlphaFoldDB" id="A0A0K2TXW4"/>
<dbReference type="EMBL" id="HACA01013186">
    <property type="protein sequence ID" value="CDW30547.1"/>
    <property type="molecule type" value="Transcribed_RNA"/>
</dbReference>